<dbReference type="PANTHER" id="PTHR23004:SF7">
    <property type="entry name" value="DUF924-DOMAIN-CONTAINING PROTEIN"/>
    <property type="match status" value="1"/>
</dbReference>
<accession>A0ABY6ZXE2</accession>
<keyword evidence="2" id="KW-1185">Reference proteome</keyword>
<dbReference type="PANTHER" id="PTHR23004">
    <property type="entry name" value="DOUBLECORTIN DOMAIN CONTAINING 2"/>
    <property type="match status" value="1"/>
</dbReference>
<sequence length="202" mass="22813">MAPRVQWQALLDWWFGSALDALEVSKQRNSLWFGKSACQDVDTDNRFGGLVRQALDGALDDWAGTPQSWLALILLLDQLPRMIFRDTPRAYAGDARAQRLVREGLAAGLDRQLPRIERVFVYLVLEHAEDIASQHEAVRLFGELQAESSAAEKVLFAGFLAYAEKHRAVIARFGRFPHRNAILGRESSDEETQFLTEPGSRF</sequence>
<dbReference type="InterPro" id="IPR010323">
    <property type="entry name" value="DUF924"/>
</dbReference>
<dbReference type="Proteomes" id="UP001163624">
    <property type="component" value="Chromosome"/>
</dbReference>
<dbReference type="Gene3D" id="1.20.58.320">
    <property type="entry name" value="TPR-like"/>
    <property type="match status" value="1"/>
</dbReference>
<reference evidence="1" key="1">
    <citation type="submission" date="2022-11" db="EMBL/GenBank/DDBJ databases">
        <title>Pseudomonas triclosanedens sp. nov., a triclosan degrader isolated from activated sludge.</title>
        <authorList>
            <person name="Yin Y."/>
            <person name="Lu Z."/>
        </authorList>
    </citation>
    <scope>NUCLEOTIDE SEQUENCE</scope>
    <source>
        <strain evidence="1">ZM23</strain>
    </source>
</reference>
<proteinExistence type="predicted"/>
<dbReference type="EMBL" id="CP113432">
    <property type="protein sequence ID" value="WAI49237.1"/>
    <property type="molecule type" value="Genomic_DNA"/>
</dbReference>
<name>A0ABY6ZXE2_9PSED</name>
<dbReference type="RefSeq" id="WP_254476166.1">
    <property type="nucleotide sequence ID" value="NZ_CP113432.1"/>
</dbReference>
<gene>
    <name evidence="1" type="ORF">OU419_26410</name>
</gene>
<dbReference type="InterPro" id="IPR011990">
    <property type="entry name" value="TPR-like_helical_dom_sf"/>
</dbReference>
<dbReference type="Gene3D" id="1.25.40.10">
    <property type="entry name" value="Tetratricopeptide repeat domain"/>
    <property type="match status" value="1"/>
</dbReference>
<dbReference type="Pfam" id="PF06041">
    <property type="entry name" value="DUF924"/>
    <property type="match status" value="1"/>
</dbReference>
<evidence type="ECO:0000313" key="1">
    <source>
        <dbReference type="EMBL" id="WAI49237.1"/>
    </source>
</evidence>
<evidence type="ECO:0000313" key="2">
    <source>
        <dbReference type="Proteomes" id="UP001163624"/>
    </source>
</evidence>
<dbReference type="SUPFAM" id="SSF48452">
    <property type="entry name" value="TPR-like"/>
    <property type="match status" value="1"/>
</dbReference>
<protein>
    <submittedName>
        <fullName evidence="1">DUF924 domain-containing protein</fullName>
    </submittedName>
</protein>
<organism evidence="1 2">
    <name type="scientific">Pseudomonas triclosanedens</name>
    <dbReference type="NCBI Taxonomy" id="2961893"/>
    <lineage>
        <taxon>Bacteria</taxon>
        <taxon>Pseudomonadati</taxon>
        <taxon>Pseudomonadota</taxon>
        <taxon>Gammaproteobacteria</taxon>
        <taxon>Pseudomonadales</taxon>
        <taxon>Pseudomonadaceae</taxon>
        <taxon>Pseudomonas</taxon>
    </lineage>
</organism>